<accession>A0A7S3AD52</accession>
<dbReference type="Pfam" id="PF04116">
    <property type="entry name" value="FA_hydroxylase"/>
    <property type="match status" value="1"/>
</dbReference>
<dbReference type="GO" id="GO:0005506">
    <property type="term" value="F:iron ion binding"/>
    <property type="evidence" value="ECO:0007669"/>
    <property type="project" value="InterPro"/>
</dbReference>
<feature type="region of interest" description="Disordered" evidence="5">
    <location>
        <begin position="211"/>
        <end position="253"/>
    </location>
</feature>
<proteinExistence type="predicted"/>
<evidence type="ECO:0000256" key="5">
    <source>
        <dbReference type="SAM" id="MobiDB-lite"/>
    </source>
</evidence>
<sequence length="253" mass="28630">MIGPRLPPLPSRTGPKPVFQHKINTVDVSYLIVNSLIEFIFAQQIGFLLWHSPMIVRAPWSVGLLNGPVALWLILVVDDMLYAPLHRFMHHPAVYRWVHKHHHRNTFPARGYIDAANEHPVEQISALTLHWIAVHIVATTVGLHVAAVGAHFGVKALGACFNHTGYDLQIRVLGIEYSVRAHETHHRKPQTNFAQYVMFWDRLMGTYRPYESGLEGREGKGTEVKADASRLPDWADPSVEQSSGHVTERFHAD</sequence>
<evidence type="ECO:0000256" key="4">
    <source>
        <dbReference type="ARBA" id="ARBA00023136"/>
    </source>
</evidence>
<evidence type="ECO:0000256" key="2">
    <source>
        <dbReference type="ARBA" id="ARBA00022692"/>
    </source>
</evidence>
<dbReference type="InterPro" id="IPR050307">
    <property type="entry name" value="Sterol_Desaturase_Related"/>
</dbReference>
<dbReference type="AlphaFoldDB" id="A0A7S3AD52"/>
<dbReference type="PANTHER" id="PTHR11863">
    <property type="entry name" value="STEROL DESATURASE"/>
    <property type="match status" value="1"/>
</dbReference>
<evidence type="ECO:0000256" key="1">
    <source>
        <dbReference type="ARBA" id="ARBA00004370"/>
    </source>
</evidence>
<dbReference type="EMBL" id="HBHX01002995">
    <property type="protein sequence ID" value="CAE0099409.1"/>
    <property type="molecule type" value="Transcribed_RNA"/>
</dbReference>
<evidence type="ECO:0000313" key="7">
    <source>
        <dbReference type="EMBL" id="CAE0099409.1"/>
    </source>
</evidence>
<keyword evidence="2" id="KW-0812">Transmembrane</keyword>
<keyword evidence="4" id="KW-0472">Membrane</keyword>
<reference evidence="7" key="1">
    <citation type="submission" date="2021-01" db="EMBL/GenBank/DDBJ databases">
        <authorList>
            <person name="Corre E."/>
            <person name="Pelletier E."/>
            <person name="Niang G."/>
            <person name="Scheremetjew M."/>
            <person name="Finn R."/>
            <person name="Kale V."/>
            <person name="Holt S."/>
            <person name="Cochrane G."/>
            <person name="Meng A."/>
            <person name="Brown T."/>
            <person name="Cohen L."/>
        </authorList>
    </citation>
    <scope>NUCLEOTIDE SEQUENCE</scope>
    <source>
        <strain evidence="7">CCMP281</strain>
    </source>
</reference>
<gene>
    <name evidence="7" type="ORF">HERI1096_LOCUS1666</name>
</gene>
<name>A0A7S3AD52_9EUKA</name>
<dbReference type="GO" id="GO:0016020">
    <property type="term" value="C:membrane"/>
    <property type="evidence" value="ECO:0007669"/>
    <property type="project" value="UniProtKB-SubCell"/>
</dbReference>
<comment type="subcellular location">
    <subcellularLocation>
        <location evidence="1">Membrane</location>
    </subcellularLocation>
</comment>
<evidence type="ECO:0000256" key="3">
    <source>
        <dbReference type="ARBA" id="ARBA00022989"/>
    </source>
</evidence>
<dbReference type="InterPro" id="IPR006694">
    <property type="entry name" value="Fatty_acid_hydroxylase"/>
</dbReference>
<dbReference type="GO" id="GO:0008610">
    <property type="term" value="P:lipid biosynthetic process"/>
    <property type="evidence" value="ECO:0007669"/>
    <property type="project" value="InterPro"/>
</dbReference>
<evidence type="ECO:0000259" key="6">
    <source>
        <dbReference type="Pfam" id="PF04116"/>
    </source>
</evidence>
<protein>
    <recommendedName>
        <fullName evidence="6">Fatty acid hydroxylase domain-containing protein</fullName>
    </recommendedName>
</protein>
<keyword evidence="3" id="KW-1133">Transmembrane helix</keyword>
<feature type="compositionally biased region" description="Basic and acidic residues" evidence="5">
    <location>
        <begin position="214"/>
        <end position="230"/>
    </location>
</feature>
<dbReference type="GO" id="GO:0016491">
    <property type="term" value="F:oxidoreductase activity"/>
    <property type="evidence" value="ECO:0007669"/>
    <property type="project" value="InterPro"/>
</dbReference>
<feature type="domain" description="Fatty acid hydroxylase" evidence="6">
    <location>
        <begin position="73"/>
        <end position="206"/>
    </location>
</feature>
<organism evidence="7">
    <name type="scientific">Haptolina ericina</name>
    <dbReference type="NCBI Taxonomy" id="156174"/>
    <lineage>
        <taxon>Eukaryota</taxon>
        <taxon>Haptista</taxon>
        <taxon>Haptophyta</taxon>
        <taxon>Prymnesiophyceae</taxon>
        <taxon>Prymnesiales</taxon>
        <taxon>Prymnesiaceae</taxon>
        <taxon>Haptolina</taxon>
    </lineage>
</organism>